<evidence type="ECO:0000256" key="7">
    <source>
        <dbReference type="ARBA" id="ARBA00023122"/>
    </source>
</evidence>
<keyword evidence="7 9" id="KW-0129">CBS domain</keyword>
<dbReference type="Pfam" id="PF03471">
    <property type="entry name" value="CorC_HlyC"/>
    <property type="match status" value="1"/>
</dbReference>
<evidence type="ECO:0000256" key="6">
    <source>
        <dbReference type="ARBA" id="ARBA00022989"/>
    </source>
</evidence>
<comment type="similarity">
    <text evidence="2">Belongs to the UPF0053 family.</text>
</comment>
<dbReference type="Pfam" id="PF01595">
    <property type="entry name" value="CNNM"/>
    <property type="match status" value="1"/>
</dbReference>
<dbReference type="SUPFAM" id="SSF56176">
    <property type="entry name" value="FAD-binding/transporter-associated domain-like"/>
    <property type="match status" value="1"/>
</dbReference>
<dbReference type="AlphaFoldDB" id="E8N2H3"/>
<dbReference type="Pfam" id="PF00571">
    <property type="entry name" value="CBS"/>
    <property type="match status" value="2"/>
</dbReference>
<keyword evidence="4 10" id="KW-0812">Transmembrane</keyword>
<keyword evidence="5" id="KW-0677">Repeat</keyword>
<dbReference type="SMART" id="SM01091">
    <property type="entry name" value="CorC_HlyC"/>
    <property type="match status" value="1"/>
</dbReference>
<dbReference type="InParanoid" id="E8N2H3"/>
<dbReference type="InterPro" id="IPR016169">
    <property type="entry name" value="FAD-bd_PCMH_sub2"/>
</dbReference>
<dbReference type="RefSeq" id="WP_013559172.1">
    <property type="nucleotide sequence ID" value="NC_014960.1"/>
</dbReference>
<evidence type="ECO:0000259" key="14">
    <source>
        <dbReference type="PROSITE" id="PS51846"/>
    </source>
</evidence>
<dbReference type="Gene3D" id="3.30.465.10">
    <property type="match status" value="1"/>
</dbReference>
<dbReference type="GO" id="GO:0005886">
    <property type="term" value="C:plasma membrane"/>
    <property type="evidence" value="ECO:0007669"/>
    <property type="project" value="UniProtKB-SubCell"/>
</dbReference>
<dbReference type="InterPro" id="IPR046342">
    <property type="entry name" value="CBS_dom_sf"/>
</dbReference>
<dbReference type="Proteomes" id="UP000008922">
    <property type="component" value="Chromosome"/>
</dbReference>
<evidence type="ECO:0000256" key="9">
    <source>
        <dbReference type="PROSITE-ProRule" id="PRU00703"/>
    </source>
</evidence>
<dbReference type="SUPFAM" id="SSF54631">
    <property type="entry name" value="CBS-domain pair"/>
    <property type="match status" value="1"/>
</dbReference>
<dbReference type="InterPro" id="IPR044751">
    <property type="entry name" value="Ion_transp-like_CBS"/>
</dbReference>
<keyword evidence="6 10" id="KW-1133">Transmembrane helix</keyword>
<evidence type="ECO:0000256" key="3">
    <source>
        <dbReference type="ARBA" id="ARBA00022475"/>
    </source>
</evidence>
<dbReference type="InterPro" id="IPR000644">
    <property type="entry name" value="CBS_dom"/>
</dbReference>
<evidence type="ECO:0000256" key="8">
    <source>
        <dbReference type="ARBA" id="ARBA00023136"/>
    </source>
</evidence>
<evidence type="ECO:0000313" key="15">
    <source>
        <dbReference type="EMBL" id="BAJ62779.1"/>
    </source>
</evidence>
<dbReference type="FunCoup" id="E8N2H3">
    <property type="interactions" value="511"/>
</dbReference>
<feature type="domain" description="CBS" evidence="13">
    <location>
        <begin position="232"/>
        <end position="289"/>
    </location>
</feature>
<evidence type="ECO:0000256" key="12">
    <source>
        <dbReference type="SAM" id="Phobius"/>
    </source>
</evidence>
<reference evidence="15 16" key="1">
    <citation type="submission" date="2010-12" db="EMBL/GenBank/DDBJ databases">
        <title>Whole genome sequence of Anaerolinea thermophila UNI-1.</title>
        <authorList>
            <person name="Narita-Yamada S."/>
            <person name="Kishi E."/>
            <person name="Watanabe Y."/>
            <person name="Takasaki K."/>
            <person name="Ankai A."/>
            <person name="Oguchi A."/>
            <person name="Fukui S."/>
            <person name="Takahashi M."/>
            <person name="Yashiro I."/>
            <person name="Hosoyama A."/>
            <person name="Sekiguchi Y."/>
            <person name="Hanada S."/>
            <person name="Fujita N."/>
        </authorList>
    </citation>
    <scope>NUCLEOTIDE SEQUENCE [LARGE SCALE GENOMIC DNA]</scope>
    <source>
        <strain evidence="16">DSM 14523 / JCM 11388 / NBRC 100420 / UNI-1</strain>
    </source>
</reference>
<proteinExistence type="inferred from homology"/>
<keyword evidence="8 10" id="KW-0472">Membrane</keyword>
<organism evidence="15 16">
    <name type="scientific">Anaerolinea thermophila (strain DSM 14523 / JCM 11388 / NBRC 100420 / UNI-1)</name>
    <dbReference type="NCBI Taxonomy" id="926569"/>
    <lineage>
        <taxon>Bacteria</taxon>
        <taxon>Bacillati</taxon>
        <taxon>Chloroflexota</taxon>
        <taxon>Anaerolineae</taxon>
        <taxon>Anaerolineales</taxon>
        <taxon>Anaerolineaceae</taxon>
        <taxon>Anaerolinea</taxon>
    </lineage>
</organism>
<dbReference type="PROSITE" id="PS51371">
    <property type="entry name" value="CBS"/>
    <property type="match status" value="2"/>
</dbReference>
<feature type="domain" description="CBS" evidence="13">
    <location>
        <begin position="296"/>
        <end position="353"/>
    </location>
</feature>
<evidence type="ECO:0000313" key="16">
    <source>
        <dbReference type="Proteomes" id="UP000008922"/>
    </source>
</evidence>
<dbReference type="InterPro" id="IPR036318">
    <property type="entry name" value="FAD-bd_PCMH-like_sf"/>
</dbReference>
<feature type="region of interest" description="Disordered" evidence="11">
    <location>
        <begin position="442"/>
        <end position="466"/>
    </location>
</feature>
<dbReference type="PANTHER" id="PTHR43099:SF5">
    <property type="entry name" value="HLYC_CORC FAMILY TRANSPORTER"/>
    <property type="match status" value="1"/>
</dbReference>
<evidence type="ECO:0000256" key="4">
    <source>
        <dbReference type="ARBA" id="ARBA00022692"/>
    </source>
</evidence>
<feature type="transmembrane region" description="Helical" evidence="12">
    <location>
        <begin position="6"/>
        <end position="27"/>
    </location>
</feature>
<dbReference type="InterPro" id="IPR002550">
    <property type="entry name" value="CNNM"/>
</dbReference>
<dbReference type="InterPro" id="IPR051676">
    <property type="entry name" value="UPF0053_domain"/>
</dbReference>
<dbReference type="InterPro" id="IPR005170">
    <property type="entry name" value="Transptr-assoc_dom"/>
</dbReference>
<dbReference type="GO" id="GO:0050660">
    <property type="term" value="F:flavin adenine dinucleotide binding"/>
    <property type="evidence" value="ECO:0007669"/>
    <property type="project" value="InterPro"/>
</dbReference>
<dbReference type="FunFam" id="3.10.580.10:FF:000002">
    <property type="entry name" value="Magnesium/cobalt efflux protein CorC"/>
    <property type="match status" value="1"/>
</dbReference>
<dbReference type="Gene3D" id="3.10.580.10">
    <property type="entry name" value="CBS-domain"/>
    <property type="match status" value="1"/>
</dbReference>
<evidence type="ECO:0000256" key="11">
    <source>
        <dbReference type="SAM" id="MobiDB-lite"/>
    </source>
</evidence>
<keyword evidence="3" id="KW-1003">Cell membrane</keyword>
<evidence type="ECO:0000259" key="13">
    <source>
        <dbReference type="PROSITE" id="PS51371"/>
    </source>
</evidence>
<protein>
    <recommendedName>
        <fullName evidence="17">HlyC/CorC family transporter</fullName>
    </recommendedName>
</protein>
<evidence type="ECO:0008006" key="17">
    <source>
        <dbReference type="Google" id="ProtNLM"/>
    </source>
</evidence>
<dbReference type="OrthoDB" id="9798188at2"/>
<gene>
    <name evidence="15" type="ordered locus">ANT_07450</name>
</gene>
<evidence type="ECO:0000256" key="5">
    <source>
        <dbReference type="ARBA" id="ARBA00022737"/>
    </source>
</evidence>
<evidence type="ECO:0000256" key="10">
    <source>
        <dbReference type="PROSITE-ProRule" id="PRU01193"/>
    </source>
</evidence>
<dbReference type="CDD" id="cd04590">
    <property type="entry name" value="CBS_pair_CorC_HlyC_assoc"/>
    <property type="match status" value="1"/>
</dbReference>
<dbReference type="PANTHER" id="PTHR43099">
    <property type="entry name" value="UPF0053 PROTEIN YRKA"/>
    <property type="match status" value="1"/>
</dbReference>
<feature type="domain" description="CNNM transmembrane" evidence="14">
    <location>
        <begin position="1"/>
        <end position="211"/>
    </location>
</feature>
<comment type="subcellular location">
    <subcellularLocation>
        <location evidence="1">Cell membrane</location>
        <topology evidence="1">Multi-pass membrane protein</topology>
    </subcellularLocation>
</comment>
<accession>E8N2H3</accession>
<sequence length="466" mass="51739">MSILQIGLIFLLIALNAFFVGVEFAVVASRRSRLDLLVEPDHPALRLVHRWLEDEAARDRLIAASQLGITLVSLALGSVGEKAFEAWLEPYFAHWMLPPQLMFLRQAVEILPLVLSLTIVTGLHVVLGEQVPKVAVLRDPEAFALRAAQPMDLFARIFRGFIDLLDWATRTILKALGIPSNGHAHALISSVEELRQIVTSPEVEQLVDDSEREMLSAVIDFGERVVRQVVVPRTEIIAIEADQLLTEAAELAAREGVTKLPVYEDNLDQVIGILHMKDLMARWVEDRLENGCARDLAREALFVPDSLPINDLLMLFRERRQHIAIVLDEYGGTAGLVTLEDLLEEIVGDVQDAFDAEPPAIQSLKDGSALIDGMTLIEEVNETFGLHLQDPNYDTLAGYILGKLGHIPAVGEEVEDPENGISLRVEAMERLRIARVLMRRLPKPAPKPDPVPEKTSPLQTEPAHAH</sequence>
<dbReference type="PROSITE" id="PS51846">
    <property type="entry name" value="CNNM"/>
    <property type="match status" value="1"/>
</dbReference>
<dbReference type="HOGENOM" id="CLU_015237_4_0_0"/>
<dbReference type="EMBL" id="AP012029">
    <property type="protein sequence ID" value="BAJ62779.1"/>
    <property type="molecule type" value="Genomic_DNA"/>
</dbReference>
<dbReference type="STRING" id="926569.ANT_07450"/>
<dbReference type="eggNOG" id="COG1253">
    <property type="taxonomic scope" value="Bacteria"/>
</dbReference>
<keyword evidence="16" id="KW-1185">Reference proteome</keyword>
<dbReference type="KEGG" id="atm:ANT_07450"/>
<evidence type="ECO:0000256" key="1">
    <source>
        <dbReference type="ARBA" id="ARBA00004651"/>
    </source>
</evidence>
<evidence type="ECO:0000256" key="2">
    <source>
        <dbReference type="ARBA" id="ARBA00006337"/>
    </source>
</evidence>
<name>E8N2H3_ANATU</name>